<sequence>MQRAHVLRSFLHTCSPSRAPLSKHRTLLPHITKMAPKTQSQVIYAPSEETPRGLISVFLAGTTTKVDPTDWREALSASLADAPVTIYNPHRADWDSSWREDINFAPYREQVEWELEKQDRVDLVVVYFHPATQAPVSLLELGLCARVPGKAVVVCPEGYWKRSNVQVVCRRFGIELVDWVEGLREAVLRRLPAVVL</sequence>
<evidence type="ECO:0000313" key="2">
    <source>
        <dbReference type="Proteomes" id="UP000235023"/>
    </source>
</evidence>
<dbReference type="Gene3D" id="3.40.50.450">
    <property type="match status" value="1"/>
</dbReference>
<keyword evidence="2" id="KW-1185">Reference proteome</keyword>
<evidence type="ECO:0000313" key="1">
    <source>
        <dbReference type="EMBL" id="PLN82188.1"/>
    </source>
</evidence>
<dbReference type="AlphaFoldDB" id="A0A2J5HY08"/>
<accession>A0A2J5HY08</accession>
<proteinExistence type="predicted"/>
<dbReference type="EMBL" id="KZ559529">
    <property type="protein sequence ID" value="PLN82188.1"/>
    <property type="molecule type" value="Genomic_DNA"/>
</dbReference>
<reference evidence="2" key="1">
    <citation type="submission" date="2017-12" db="EMBL/GenBank/DDBJ databases">
        <authorList>
            <consortium name="DOE Joint Genome Institute"/>
            <person name="Mondo S.J."/>
            <person name="Kjaerbolling I."/>
            <person name="Vesth T.C."/>
            <person name="Frisvad J.C."/>
            <person name="Nybo J.L."/>
            <person name="Theobald S."/>
            <person name="Kuo A."/>
            <person name="Bowyer P."/>
            <person name="Matsuda Y."/>
            <person name="Lyhne E.K."/>
            <person name="Kogle M.E."/>
            <person name="Clum A."/>
            <person name="Lipzen A."/>
            <person name="Salamov A."/>
            <person name="Ngan C.Y."/>
            <person name="Daum C."/>
            <person name="Chiniquy J."/>
            <person name="Barry K."/>
            <person name="LaButti K."/>
            <person name="Haridas S."/>
            <person name="Simmons B.A."/>
            <person name="Magnuson J.K."/>
            <person name="Mortensen U.H."/>
            <person name="Larsen T.O."/>
            <person name="Grigoriev I.V."/>
            <person name="Baker S.E."/>
            <person name="Andersen M.R."/>
            <person name="Nordberg H.P."/>
            <person name="Cantor M.N."/>
            <person name="Hua S.X."/>
        </authorList>
    </citation>
    <scope>NUCLEOTIDE SEQUENCE [LARGE SCALE GENOMIC DNA]</scope>
    <source>
        <strain evidence="2">IBT 19404</strain>
    </source>
</reference>
<dbReference type="Proteomes" id="UP000235023">
    <property type="component" value="Unassembled WGS sequence"/>
</dbReference>
<gene>
    <name evidence="1" type="ORF">BDW42DRAFT_167348</name>
</gene>
<dbReference type="OrthoDB" id="2893324at2759"/>
<dbReference type="Pfam" id="PF15891">
    <property type="entry name" value="Nuc_deoxyri_tr2"/>
    <property type="match status" value="1"/>
</dbReference>
<name>A0A2J5HY08_9EURO</name>
<protein>
    <recommendedName>
        <fullName evidence="3">Nucleoside 2-deoxyribosyltransferase domain-containing protein</fullName>
    </recommendedName>
</protein>
<organism evidence="1 2">
    <name type="scientific">Aspergillus taichungensis</name>
    <dbReference type="NCBI Taxonomy" id="482145"/>
    <lineage>
        <taxon>Eukaryota</taxon>
        <taxon>Fungi</taxon>
        <taxon>Dikarya</taxon>
        <taxon>Ascomycota</taxon>
        <taxon>Pezizomycotina</taxon>
        <taxon>Eurotiomycetes</taxon>
        <taxon>Eurotiomycetidae</taxon>
        <taxon>Eurotiales</taxon>
        <taxon>Aspergillaceae</taxon>
        <taxon>Aspergillus</taxon>
        <taxon>Aspergillus subgen. Circumdati</taxon>
    </lineage>
</organism>
<dbReference type="InterPro" id="IPR039470">
    <property type="entry name" value="Nuc_deoxyri_tr2"/>
</dbReference>
<evidence type="ECO:0008006" key="3">
    <source>
        <dbReference type="Google" id="ProtNLM"/>
    </source>
</evidence>